<evidence type="ECO:0000313" key="1">
    <source>
        <dbReference type="EMBL" id="AXG67268.1"/>
    </source>
</evidence>
<organism evidence="1 2">
    <name type="scientific">Dickeya phage vB_DsoM_AD1</name>
    <dbReference type="NCBI Taxonomy" id="2283029"/>
    <lineage>
        <taxon>Viruses</taxon>
        <taxon>Duplodnaviria</taxon>
        <taxon>Heunggongvirae</taxon>
        <taxon>Uroviricota</taxon>
        <taxon>Caudoviricetes</taxon>
        <taxon>Alexandravirus</taxon>
        <taxon>Alexandravirus AD1</taxon>
    </lineage>
</organism>
<protein>
    <submittedName>
        <fullName evidence="1">Uncharacterized protein</fullName>
    </submittedName>
</protein>
<reference evidence="1 2" key="1">
    <citation type="journal article" date="2018" name="Front. Microbiol.">
        <title>Jumbo Bacteriophages Are Represented Within an Increasing Diversity of Environmental Viruses Infecting the Emerging Phytopathogen, Dickeya solani.</title>
        <authorList>
            <person name="Day A.W."/>
            <person name="Ahn J."/>
            <person name="Salmond G.P.C."/>
        </authorList>
    </citation>
    <scope>NUCLEOTIDE SEQUENCE [LARGE SCALE GENOMIC DNA]</scope>
</reference>
<name>A0A384ZYD8_9CAUD</name>
<gene>
    <name evidence="1" type="ORF">AD1_224</name>
</gene>
<keyword evidence="2" id="KW-1185">Reference proteome</keyword>
<evidence type="ECO:0000313" key="2">
    <source>
        <dbReference type="Proteomes" id="UP000262440"/>
    </source>
</evidence>
<dbReference type="Proteomes" id="UP000262440">
    <property type="component" value="Segment"/>
</dbReference>
<accession>A0A384ZYD8</accession>
<sequence length="111" mass="12965">MGNPHRYVHSAVRRFYDRHWLQFCDLLKVEPQTLGAFNNQGDMIGLSLPADSDIEAMTKSLRLMYSVKEEGVEVRCYLFGTRYYKFVFFEQTIAVSEDDNENVRKRTSASQ</sequence>
<proteinExistence type="predicted"/>
<dbReference type="EMBL" id="MH460463">
    <property type="protein sequence ID" value="AXG67268.1"/>
    <property type="molecule type" value="Genomic_DNA"/>
</dbReference>